<name>A0AC58SU44_TOBAC</name>
<reference evidence="2" key="2">
    <citation type="submission" date="2025-08" db="UniProtKB">
        <authorList>
            <consortium name="RefSeq"/>
        </authorList>
    </citation>
    <scope>IDENTIFICATION</scope>
    <source>
        <tissue evidence="2">Leaf</tissue>
    </source>
</reference>
<gene>
    <name evidence="2" type="primary">LOC107759726</name>
</gene>
<dbReference type="RefSeq" id="XP_075088490.1">
    <property type="nucleotide sequence ID" value="XM_075232389.1"/>
</dbReference>
<evidence type="ECO:0000313" key="1">
    <source>
        <dbReference type="Proteomes" id="UP000790787"/>
    </source>
</evidence>
<accession>A0AC58SU44</accession>
<reference evidence="1" key="1">
    <citation type="journal article" date="2014" name="Nat. Commun.">
        <title>The tobacco genome sequence and its comparison with those of tomato and potato.</title>
        <authorList>
            <person name="Sierro N."/>
            <person name="Battey J.N."/>
            <person name="Ouadi S."/>
            <person name="Bakaher N."/>
            <person name="Bovet L."/>
            <person name="Willig A."/>
            <person name="Goepfert S."/>
            <person name="Peitsch M.C."/>
            <person name="Ivanov N.V."/>
        </authorList>
    </citation>
    <scope>NUCLEOTIDE SEQUENCE [LARGE SCALE GENOMIC DNA]</scope>
</reference>
<sequence>MKKRSASMSTVNVPSSSLLKGAPSMQSSTFTRPRRALTCVKSISKAFGLKSFSNFKFSAMATYRVKLVGPDGNENEVEIPDDQYILDTAENAGMELPYSCRAGTCGTCAGQLVSGSVDQSEGSFLDENLIDKGYVLTCISYPRADSVIHTHKQEELMS</sequence>
<keyword evidence="1" id="KW-1185">Reference proteome</keyword>
<organism evidence="1 2">
    <name type="scientific">Nicotiana tabacum</name>
    <name type="common">Common tobacco</name>
    <dbReference type="NCBI Taxonomy" id="4097"/>
    <lineage>
        <taxon>Eukaryota</taxon>
        <taxon>Viridiplantae</taxon>
        <taxon>Streptophyta</taxon>
        <taxon>Embryophyta</taxon>
        <taxon>Tracheophyta</taxon>
        <taxon>Spermatophyta</taxon>
        <taxon>Magnoliopsida</taxon>
        <taxon>eudicotyledons</taxon>
        <taxon>Gunneridae</taxon>
        <taxon>Pentapetalae</taxon>
        <taxon>asterids</taxon>
        <taxon>lamiids</taxon>
        <taxon>Solanales</taxon>
        <taxon>Solanaceae</taxon>
        <taxon>Nicotianoideae</taxon>
        <taxon>Nicotianeae</taxon>
        <taxon>Nicotiana</taxon>
    </lineage>
</organism>
<protein>
    <submittedName>
        <fullName evidence="2">Ferredoxin, root R-B1-like</fullName>
    </submittedName>
</protein>
<dbReference type="Proteomes" id="UP000790787">
    <property type="component" value="Chromosome 16"/>
</dbReference>
<evidence type="ECO:0000313" key="2">
    <source>
        <dbReference type="RefSeq" id="XP_075088490.1"/>
    </source>
</evidence>
<proteinExistence type="predicted"/>